<organism evidence="1 2">
    <name type="scientific">Peronosclerospora sorghi</name>
    <dbReference type="NCBI Taxonomy" id="230839"/>
    <lineage>
        <taxon>Eukaryota</taxon>
        <taxon>Sar</taxon>
        <taxon>Stramenopiles</taxon>
        <taxon>Oomycota</taxon>
        <taxon>Peronosporomycetes</taxon>
        <taxon>Peronosporales</taxon>
        <taxon>Peronosporaceae</taxon>
        <taxon>Peronosclerospora</taxon>
    </lineage>
</organism>
<accession>A0ACC0VPJ8</accession>
<reference evidence="1 2" key="1">
    <citation type="journal article" date="2022" name="bioRxiv">
        <title>The genome of the oomycete Peronosclerospora sorghi, a cosmopolitan pathogen of maize and sorghum, is inflated with dispersed pseudogenes.</title>
        <authorList>
            <person name="Fletcher K."/>
            <person name="Martin F."/>
            <person name="Isakeit T."/>
            <person name="Cavanaugh K."/>
            <person name="Magill C."/>
            <person name="Michelmore R."/>
        </authorList>
    </citation>
    <scope>NUCLEOTIDE SEQUENCE [LARGE SCALE GENOMIC DNA]</scope>
    <source>
        <strain evidence="1">P6</strain>
    </source>
</reference>
<protein>
    <submittedName>
        <fullName evidence="1">Uncharacterized protein</fullName>
    </submittedName>
</protein>
<proteinExistence type="predicted"/>
<keyword evidence="2" id="KW-1185">Reference proteome</keyword>
<evidence type="ECO:0000313" key="1">
    <source>
        <dbReference type="EMBL" id="KAI9907681.1"/>
    </source>
</evidence>
<evidence type="ECO:0000313" key="2">
    <source>
        <dbReference type="Proteomes" id="UP001163321"/>
    </source>
</evidence>
<gene>
    <name evidence="1" type="ORF">PsorP6_016649</name>
</gene>
<dbReference type="Proteomes" id="UP001163321">
    <property type="component" value="Chromosome 8"/>
</dbReference>
<name>A0ACC0VPJ8_9STRA</name>
<dbReference type="EMBL" id="CM047587">
    <property type="protein sequence ID" value="KAI9907681.1"/>
    <property type="molecule type" value="Genomic_DNA"/>
</dbReference>
<sequence>MNLLKAMPMLNALRIAAHVRFEKHPSQLYRSYHFWFDIFPHRVTAWLSGGVEAERKAKQKFMNGDHRQSLQECRDWHAQVWERRIMEKRICSNGCSPA</sequence>
<comment type="caution">
    <text evidence="1">The sequence shown here is derived from an EMBL/GenBank/DDBJ whole genome shotgun (WGS) entry which is preliminary data.</text>
</comment>